<keyword evidence="2" id="KW-1185">Reference proteome</keyword>
<dbReference type="Proteomes" id="UP000317557">
    <property type="component" value="Unassembled WGS sequence"/>
</dbReference>
<organism evidence="1 2">
    <name type="scientific">Gracilimonas mengyeensis</name>
    <dbReference type="NCBI Taxonomy" id="1302730"/>
    <lineage>
        <taxon>Bacteria</taxon>
        <taxon>Pseudomonadati</taxon>
        <taxon>Balneolota</taxon>
        <taxon>Balneolia</taxon>
        <taxon>Balneolales</taxon>
        <taxon>Balneolaceae</taxon>
        <taxon>Gracilimonas</taxon>
    </lineage>
</organism>
<sequence>MNKQRWTKIESLVDGALSYPESLQKTYIRQSCNSNPEIRQEALDLLMAIKESEGWMEQFYPFKKMFLR</sequence>
<gene>
    <name evidence="1" type="ORF">SAMN06265219_12233</name>
</gene>
<evidence type="ECO:0000313" key="2">
    <source>
        <dbReference type="Proteomes" id="UP000317557"/>
    </source>
</evidence>
<evidence type="ECO:0000313" key="1">
    <source>
        <dbReference type="EMBL" id="SMO97067.1"/>
    </source>
</evidence>
<protein>
    <submittedName>
        <fullName evidence="1">Uncharacterized protein</fullName>
    </submittedName>
</protein>
<dbReference type="OrthoDB" id="1525220at2"/>
<dbReference type="EMBL" id="FXTP01000022">
    <property type="protein sequence ID" value="SMO97067.1"/>
    <property type="molecule type" value="Genomic_DNA"/>
</dbReference>
<proteinExistence type="predicted"/>
<reference evidence="1 2" key="1">
    <citation type="submission" date="2017-05" db="EMBL/GenBank/DDBJ databases">
        <authorList>
            <person name="Varghese N."/>
            <person name="Submissions S."/>
        </authorList>
    </citation>
    <scope>NUCLEOTIDE SEQUENCE [LARGE SCALE GENOMIC DNA]</scope>
    <source>
        <strain evidence="1 2">DSM 21985</strain>
    </source>
</reference>
<dbReference type="AlphaFoldDB" id="A0A521FLI6"/>
<dbReference type="RefSeq" id="WP_142456284.1">
    <property type="nucleotide sequence ID" value="NZ_FXTP01000022.1"/>
</dbReference>
<name>A0A521FLI6_9BACT</name>
<accession>A0A521FLI6</accession>